<proteinExistence type="predicted"/>
<dbReference type="InterPro" id="IPR037138">
    <property type="entry name" value="His_deacetylse_dom_sf"/>
</dbReference>
<gene>
    <name evidence="2" type="ORF">F2P81_023679</name>
</gene>
<sequence>MLCRHRDTASSTDLLARLRMSGKMLPPLEDQGGGGKQDLPLSELVSSSILIWKHSTHKKESLAEQVGEQQDGCHVRIFFTILYFNPPVYKPELNVRRRRCIANSSHVCSKHSDVQVVHTVHNSPERPHTMERDVAQESHDTEIVEVADDVADDLHEWRALCARQDEECIESLQTDQERALERSRLNLSNLAEPQDGIPLQVKYPDGHVLRKRFDLMQPIQGTMVPEEENTPQNDSSVPWDTKPGFLNFSHVMTLTSDVGNYYYGQGHPMKPHRIRMTHNLILNYGLYRKMEIYRTHKATGEEMTKYHSDDYIKFLRSIRPDNMSEFSKQMQCSGCLLRMDVRGGYSLLIDSAVTAAAERLMCLQQIN</sequence>
<protein>
    <recommendedName>
        <fullName evidence="1">Histone deacetylase domain-containing protein</fullName>
    </recommendedName>
</protein>
<dbReference type="Pfam" id="PF00850">
    <property type="entry name" value="Hist_deacetyl"/>
    <property type="match status" value="1"/>
</dbReference>
<dbReference type="PRINTS" id="PR01271">
    <property type="entry name" value="HISDACETLASE"/>
</dbReference>
<evidence type="ECO:0000313" key="2">
    <source>
        <dbReference type="EMBL" id="KAF0023049.1"/>
    </source>
</evidence>
<feature type="domain" description="Histone deacetylase" evidence="1">
    <location>
        <begin position="267"/>
        <end position="355"/>
    </location>
</feature>
<dbReference type="GO" id="GO:0016581">
    <property type="term" value="C:NuRD complex"/>
    <property type="evidence" value="ECO:0007669"/>
    <property type="project" value="TreeGrafter"/>
</dbReference>
<dbReference type="Proteomes" id="UP000438429">
    <property type="component" value="Unassembled WGS sequence"/>
</dbReference>
<name>A0A6A4RRZ1_SCOMX</name>
<dbReference type="EMBL" id="VEVO01000022">
    <property type="protein sequence ID" value="KAF0023049.1"/>
    <property type="molecule type" value="Genomic_DNA"/>
</dbReference>
<dbReference type="PANTHER" id="PTHR10625">
    <property type="entry name" value="HISTONE DEACETYLASE HDAC1-RELATED"/>
    <property type="match status" value="1"/>
</dbReference>
<evidence type="ECO:0000259" key="1">
    <source>
        <dbReference type="Pfam" id="PF00850"/>
    </source>
</evidence>
<dbReference type="AlphaFoldDB" id="A0A6A4RRZ1"/>
<dbReference type="GO" id="GO:0004407">
    <property type="term" value="F:histone deacetylase activity"/>
    <property type="evidence" value="ECO:0007669"/>
    <property type="project" value="InterPro"/>
</dbReference>
<dbReference type="PANTHER" id="PTHR10625:SF10">
    <property type="entry name" value="HISTONE DEACETYLASE HDAC1"/>
    <property type="match status" value="1"/>
</dbReference>
<comment type="caution">
    <text evidence="2">The sequence shown here is derived from an EMBL/GenBank/DDBJ whole genome shotgun (WGS) entry which is preliminary data.</text>
</comment>
<organism evidence="2 3">
    <name type="scientific">Scophthalmus maximus</name>
    <name type="common">Turbot</name>
    <name type="synonym">Psetta maxima</name>
    <dbReference type="NCBI Taxonomy" id="52904"/>
    <lineage>
        <taxon>Eukaryota</taxon>
        <taxon>Metazoa</taxon>
        <taxon>Chordata</taxon>
        <taxon>Craniata</taxon>
        <taxon>Vertebrata</taxon>
        <taxon>Euteleostomi</taxon>
        <taxon>Actinopterygii</taxon>
        <taxon>Neopterygii</taxon>
        <taxon>Teleostei</taxon>
        <taxon>Neoteleostei</taxon>
        <taxon>Acanthomorphata</taxon>
        <taxon>Carangaria</taxon>
        <taxon>Pleuronectiformes</taxon>
        <taxon>Pleuronectoidei</taxon>
        <taxon>Scophthalmidae</taxon>
        <taxon>Scophthalmus</taxon>
    </lineage>
</organism>
<dbReference type="InterPro" id="IPR023696">
    <property type="entry name" value="Ureohydrolase_dom_sf"/>
</dbReference>
<dbReference type="SUPFAM" id="SSF52768">
    <property type="entry name" value="Arginase/deacetylase"/>
    <property type="match status" value="1"/>
</dbReference>
<accession>A0A6A4RRZ1</accession>
<dbReference type="InterPro" id="IPR023801">
    <property type="entry name" value="His_deacetylse_dom"/>
</dbReference>
<dbReference type="GO" id="GO:0031507">
    <property type="term" value="P:heterochromatin formation"/>
    <property type="evidence" value="ECO:0007669"/>
    <property type="project" value="TreeGrafter"/>
</dbReference>
<reference evidence="2 3" key="1">
    <citation type="submission" date="2019-06" db="EMBL/GenBank/DDBJ databases">
        <title>Draft genomes of female and male turbot (Scophthalmus maximus).</title>
        <authorList>
            <person name="Xu H."/>
            <person name="Xu X.-W."/>
            <person name="Shao C."/>
            <person name="Chen S."/>
        </authorList>
    </citation>
    <scope>NUCLEOTIDE SEQUENCE [LARGE SCALE GENOMIC DNA]</scope>
    <source>
        <strain evidence="2">Ysfricsl-2016a</strain>
        <tissue evidence="2">Blood</tissue>
    </source>
</reference>
<dbReference type="InterPro" id="IPR003084">
    <property type="entry name" value="HDAC_I/II"/>
</dbReference>
<dbReference type="Gene3D" id="3.40.800.20">
    <property type="entry name" value="Histone deacetylase domain"/>
    <property type="match status" value="1"/>
</dbReference>
<evidence type="ECO:0000313" key="3">
    <source>
        <dbReference type="Proteomes" id="UP000438429"/>
    </source>
</evidence>